<reference evidence="1" key="1">
    <citation type="submission" date="2021-04" db="EMBL/GenBank/DDBJ databases">
        <authorList>
            <person name="Hartkoorn R.C."/>
            <person name="Beaudoing E."/>
            <person name="Hot D."/>
        </authorList>
    </citation>
    <scope>NUCLEOTIDE SEQUENCE</scope>
    <source>
        <strain evidence="1">NRRL B-16292</strain>
    </source>
</reference>
<name>A0ABY5W7H7_9ACTN</name>
<dbReference type="Proteomes" id="UP001059617">
    <property type="component" value="Chromosome"/>
</dbReference>
<keyword evidence="2" id="KW-1185">Reference proteome</keyword>
<organism evidence="1 2">
    <name type="scientific">Dactylosporangium fulvum</name>
    <dbReference type="NCBI Taxonomy" id="53359"/>
    <lineage>
        <taxon>Bacteria</taxon>
        <taxon>Bacillati</taxon>
        <taxon>Actinomycetota</taxon>
        <taxon>Actinomycetes</taxon>
        <taxon>Micromonosporales</taxon>
        <taxon>Micromonosporaceae</taxon>
        <taxon>Dactylosporangium</taxon>
    </lineage>
</organism>
<gene>
    <name evidence="1" type="ORF">Dfulv_17985</name>
</gene>
<sequence length="157" mass="16649">MRDAIPAISGQPAVQYRAVQKCDSRAAWITPCHGRIEAKKKPPFPVLGGGGRGAGGLLAAPPAEAPGLPFVEITQLIDASGPAVTAKDGLTARREPLWRERGVPRHGNPPIRGDRAVCFGPTSFPTPLGADEYITHSPAEAQCIYLVRHAGTRPTHH</sequence>
<dbReference type="RefSeq" id="WP_259864637.1">
    <property type="nucleotide sequence ID" value="NZ_CP073720.1"/>
</dbReference>
<dbReference type="EMBL" id="CP073720">
    <property type="protein sequence ID" value="UWP86033.1"/>
    <property type="molecule type" value="Genomic_DNA"/>
</dbReference>
<protein>
    <submittedName>
        <fullName evidence="1">Uncharacterized protein</fullName>
    </submittedName>
</protein>
<accession>A0ABY5W7H7</accession>
<evidence type="ECO:0000313" key="1">
    <source>
        <dbReference type="EMBL" id="UWP86033.1"/>
    </source>
</evidence>
<reference evidence="1" key="2">
    <citation type="submission" date="2022-09" db="EMBL/GenBank/DDBJ databases">
        <title>Biosynthetic gene clusters of Dactylosporangioum fulvum.</title>
        <authorList>
            <person name="Caradec T."/>
        </authorList>
    </citation>
    <scope>NUCLEOTIDE SEQUENCE</scope>
    <source>
        <strain evidence="1">NRRL B-16292</strain>
    </source>
</reference>
<evidence type="ECO:0000313" key="2">
    <source>
        <dbReference type="Proteomes" id="UP001059617"/>
    </source>
</evidence>
<proteinExistence type="predicted"/>